<dbReference type="EMBL" id="JAUSRB010000002">
    <property type="protein sequence ID" value="MDP9868635.1"/>
    <property type="molecule type" value="Genomic_DNA"/>
</dbReference>
<name>A0ABT9RHD0_9ACTN</name>
<organism evidence="3 4">
    <name type="scientific">Streptosporangium brasiliense</name>
    <dbReference type="NCBI Taxonomy" id="47480"/>
    <lineage>
        <taxon>Bacteria</taxon>
        <taxon>Bacillati</taxon>
        <taxon>Actinomycetota</taxon>
        <taxon>Actinomycetes</taxon>
        <taxon>Streptosporangiales</taxon>
        <taxon>Streptosporangiaceae</taxon>
        <taxon>Streptosporangium</taxon>
    </lineage>
</organism>
<dbReference type="InterPro" id="IPR012337">
    <property type="entry name" value="RNaseH-like_sf"/>
</dbReference>
<dbReference type="PROSITE" id="PS50994">
    <property type="entry name" value="INTEGRASE"/>
    <property type="match status" value="1"/>
</dbReference>
<dbReference type="NCBIfam" id="NF033563">
    <property type="entry name" value="transpos_IS30"/>
    <property type="match status" value="1"/>
</dbReference>
<dbReference type="RefSeq" id="WP_306871721.1">
    <property type="nucleotide sequence ID" value="NZ_JAUSRB010000002.1"/>
</dbReference>
<dbReference type="PANTHER" id="PTHR10948:SF23">
    <property type="entry name" value="TRANSPOSASE INSI FOR INSERTION SEQUENCE ELEMENT IS30A-RELATED"/>
    <property type="match status" value="1"/>
</dbReference>
<evidence type="ECO:0000313" key="3">
    <source>
        <dbReference type="EMBL" id="MDP9868635.1"/>
    </source>
</evidence>
<dbReference type="InterPro" id="IPR001584">
    <property type="entry name" value="Integrase_cat-core"/>
</dbReference>
<evidence type="ECO:0000256" key="1">
    <source>
        <dbReference type="ARBA" id="ARBA00023172"/>
    </source>
</evidence>
<dbReference type="InterPro" id="IPR025246">
    <property type="entry name" value="IS30-like_HTH"/>
</dbReference>
<proteinExistence type="predicted"/>
<sequence>MRDYGLSPDRQDEVWQRWRSGESLSSIARGVGAPLQHVRRFFAQTGGVRPPAVRRSLRHLAVAEREEVSRGLAAGHSARAIARRLGRSASTVSREIARNGGREHYRARNAEDNARRRACRPKPAKLAQHLHLRGLVEDKLARRWSPQQIAGWLRRRFPQARHLQVSHETIYRSLFDPRRRAINRDLSRQLRTGRPMRYPRTARHASGRGRLRDMVSIKARPLEVETRLIAGHWEGDLVMGSRPSAIATLVERTSRYVVLVALPDGIKAAQVRPHLTRVFTGLSPQMRRSLTWDRGREMAEHRLFSNDTGVPVYFCKRRSPWQRGTNENTNGLLRQYLAKSADLRHLTQEDLDGIAAELNDRPRRIHDFRSPAEVYADLIKDGDALTP</sequence>
<feature type="domain" description="Integrase catalytic" evidence="2">
    <location>
        <begin position="217"/>
        <end position="379"/>
    </location>
</feature>
<dbReference type="Pfam" id="PF13936">
    <property type="entry name" value="HTH_38"/>
    <property type="match status" value="1"/>
</dbReference>
<keyword evidence="1" id="KW-0233">DNA recombination</keyword>
<dbReference type="InterPro" id="IPR051917">
    <property type="entry name" value="Transposase-Integrase"/>
</dbReference>
<dbReference type="Gene3D" id="3.30.420.10">
    <property type="entry name" value="Ribonuclease H-like superfamily/Ribonuclease H"/>
    <property type="match status" value="1"/>
</dbReference>
<protein>
    <submittedName>
        <fullName evidence="3">IS30 family transposase</fullName>
    </submittedName>
</protein>
<dbReference type="Proteomes" id="UP001230426">
    <property type="component" value="Unassembled WGS sequence"/>
</dbReference>
<dbReference type="InterPro" id="IPR053392">
    <property type="entry name" value="Transposase_IS30-like"/>
</dbReference>
<comment type="caution">
    <text evidence="3">The sequence shown here is derived from an EMBL/GenBank/DDBJ whole genome shotgun (WGS) entry which is preliminary data.</text>
</comment>
<gene>
    <name evidence="3" type="ORF">J2S55_007901</name>
</gene>
<accession>A0ABT9RHD0</accession>
<dbReference type="PANTHER" id="PTHR10948">
    <property type="entry name" value="TRANSPOSASE"/>
    <property type="match status" value="1"/>
</dbReference>
<evidence type="ECO:0000259" key="2">
    <source>
        <dbReference type="PROSITE" id="PS50994"/>
    </source>
</evidence>
<dbReference type="InterPro" id="IPR036397">
    <property type="entry name" value="RNaseH_sf"/>
</dbReference>
<dbReference type="Pfam" id="PF00665">
    <property type="entry name" value="rve"/>
    <property type="match status" value="1"/>
</dbReference>
<dbReference type="SUPFAM" id="SSF53098">
    <property type="entry name" value="Ribonuclease H-like"/>
    <property type="match status" value="1"/>
</dbReference>
<keyword evidence="4" id="KW-1185">Reference proteome</keyword>
<evidence type="ECO:0000313" key="4">
    <source>
        <dbReference type="Proteomes" id="UP001230426"/>
    </source>
</evidence>
<reference evidence="3 4" key="1">
    <citation type="submission" date="2023-07" db="EMBL/GenBank/DDBJ databases">
        <title>Sequencing the genomes of 1000 actinobacteria strains.</title>
        <authorList>
            <person name="Klenk H.-P."/>
        </authorList>
    </citation>
    <scope>NUCLEOTIDE SEQUENCE [LARGE SCALE GENOMIC DNA]</scope>
    <source>
        <strain evidence="3 4">DSM 44109</strain>
    </source>
</reference>